<evidence type="ECO:0000256" key="1">
    <source>
        <dbReference type="ARBA" id="ARBA00001933"/>
    </source>
</evidence>
<dbReference type="InterPro" id="IPR003808">
    <property type="entry name" value="Fe-S_metab-assoc_dom"/>
</dbReference>
<evidence type="ECO:0000256" key="3">
    <source>
        <dbReference type="ARBA" id="ARBA00012239"/>
    </source>
</evidence>
<dbReference type="InterPro" id="IPR000192">
    <property type="entry name" value="Aminotrans_V_dom"/>
</dbReference>
<evidence type="ECO:0000256" key="6">
    <source>
        <dbReference type="ARBA" id="ARBA00050776"/>
    </source>
</evidence>
<dbReference type="Gene3D" id="3.90.1150.10">
    <property type="entry name" value="Aspartate Aminotransferase, domain 1"/>
    <property type="match status" value="1"/>
</dbReference>
<feature type="domain" description="Fe-S metabolism associated" evidence="8">
    <location>
        <begin position="474"/>
        <end position="600"/>
    </location>
</feature>
<evidence type="ECO:0000256" key="4">
    <source>
        <dbReference type="ARBA" id="ARBA00022679"/>
    </source>
</evidence>
<dbReference type="Gene3D" id="3.90.1010.10">
    <property type="match status" value="1"/>
</dbReference>
<evidence type="ECO:0000313" key="9">
    <source>
        <dbReference type="EMBL" id="AEP29799.1"/>
    </source>
</evidence>
<dbReference type="eggNOG" id="COG0520">
    <property type="taxonomic scope" value="Bacteria"/>
</dbReference>
<dbReference type="InterPro" id="IPR015422">
    <property type="entry name" value="PyrdxlP-dep_Trfase_small"/>
</dbReference>
<dbReference type="Pfam" id="PF02657">
    <property type="entry name" value="SufE"/>
    <property type="match status" value="1"/>
</dbReference>
<comment type="similarity">
    <text evidence="2">Belongs to the class-V pyridoxal-phosphate-dependent aminotransferase family. Csd subfamily.</text>
</comment>
<dbReference type="KEGG" id="gni:GNIT_1683"/>
<dbReference type="RefSeq" id="WP_014108673.1">
    <property type="nucleotide sequence ID" value="NC_016041.1"/>
</dbReference>
<dbReference type="PANTHER" id="PTHR43586">
    <property type="entry name" value="CYSTEINE DESULFURASE"/>
    <property type="match status" value="1"/>
</dbReference>
<dbReference type="OrthoDB" id="9808002at2"/>
<evidence type="ECO:0000256" key="5">
    <source>
        <dbReference type="ARBA" id="ARBA00022898"/>
    </source>
</evidence>
<gene>
    <name evidence="9" type="primary">sufS</name>
    <name evidence="9" type="ordered locus">GNIT_1683</name>
</gene>
<evidence type="ECO:0000259" key="7">
    <source>
        <dbReference type="Pfam" id="PF00266"/>
    </source>
</evidence>
<dbReference type="SUPFAM" id="SSF53383">
    <property type="entry name" value="PLP-dependent transferases"/>
    <property type="match status" value="1"/>
</dbReference>
<sequence length="606" mass="66484">MFKNQFPFFTNKPEQVYLDSAATTQKHDSVIQAVNDYHCSCNATVHRSAYAIANEATKLYEDARDSVAQLINSASSAQVAFNSGATESINTIAAGLQPHMISGNKILILASEHHANILPWQRLAKRLGLSIQVVNISLQGQFMRSDYETLQKQLNKDVAILAMAHVSNALGNIYPVEEICRIAIQQNILTVIDGTQAIAHMTVDVQKVNCDFYVFSGHKMYAPTGVGVLYGKIELLDALLPLRLGGEMITRVSFTDAEYQAPPLKFEGGTPNVTGVIGIGAAAKFLMANMDEIKRHEGALFESLSRGLYNRDDIRIFGNVGANNICVSDSISASKTSTIFNQSIGLCSFVFNKHHLNDVAALLYQENIAVRVGHHCAMPLMNLLNIGGTMRVSIACYTTEQDIQYFLETLNRALNSLCNSELNLDNSAAAADAGLICKEIENSDVGARVNATPNDLNKGDTLAINENQSLAIAQKVSQARGWDNQYRQLLLASKDLTILPLEMRTDENAVLGCESELWIAYTNHKLCAYSQSKIIRGILAVVIEKATQLNESLTVDSNQQKRNAAVAFDYFAYLTELNLTPFFSVGRRDGIQNAILTIKAKLGNLY</sequence>
<protein>
    <recommendedName>
        <fullName evidence="3">cysteine desulfurase</fullName>
        <ecNumber evidence="3">2.8.1.7</ecNumber>
    </recommendedName>
</protein>
<dbReference type="GO" id="GO:0006534">
    <property type="term" value="P:cysteine metabolic process"/>
    <property type="evidence" value="ECO:0007669"/>
    <property type="project" value="InterPro"/>
</dbReference>
<dbReference type="GO" id="GO:0030170">
    <property type="term" value="F:pyridoxal phosphate binding"/>
    <property type="evidence" value="ECO:0007669"/>
    <property type="project" value="InterPro"/>
</dbReference>
<dbReference type="AlphaFoldDB" id="G4QLD2"/>
<dbReference type="EC" id="2.8.1.7" evidence="3"/>
<dbReference type="SUPFAM" id="SSF82649">
    <property type="entry name" value="SufE/NifU"/>
    <property type="match status" value="1"/>
</dbReference>
<comment type="catalytic activity">
    <reaction evidence="6">
        <text>(sulfur carrier)-H + L-cysteine = (sulfur carrier)-SH + L-alanine</text>
        <dbReference type="Rhea" id="RHEA:43892"/>
        <dbReference type="Rhea" id="RHEA-COMP:14737"/>
        <dbReference type="Rhea" id="RHEA-COMP:14739"/>
        <dbReference type="ChEBI" id="CHEBI:29917"/>
        <dbReference type="ChEBI" id="CHEBI:35235"/>
        <dbReference type="ChEBI" id="CHEBI:57972"/>
        <dbReference type="ChEBI" id="CHEBI:64428"/>
        <dbReference type="EC" id="2.8.1.7"/>
    </reaction>
</comment>
<dbReference type="GO" id="GO:0031071">
    <property type="term" value="F:cysteine desulfurase activity"/>
    <property type="evidence" value="ECO:0007669"/>
    <property type="project" value="UniProtKB-EC"/>
</dbReference>
<dbReference type="CDD" id="cd06453">
    <property type="entry name" value="SufS_like"/>
    <property type="match status" value="1"/>
</dbReference>
<evidence type="ECO:0000256" key="2">
    <source>
        <dbReference type="ARBA" id="ARBA00010447"/>
    </source>
</evidence>
<dbReference type="PROSITE" id="PS00595">
    <property type="entry name" value="AA_TRANSFER_CLASS_5"/>
    <property type="match status" value="1"/>
</dbReference>
<accession>G4QLD2</accession>
<dbReference type="InterPro" id="IPR020578">
    <property type="entry name" value="Aminotrans_V_PyrdxlP_BS"/>
</dbReference>
<dbReference type="InterPro" id="IPR015421">
    <property type="entry name" value="PyrdxlP-dep_Trfase_major"/>
</dbReference>
<organism evidence="9 10">
    <name type="scientific">Glaciecola nitratireducens (strain JCM 12485 / KCTC 12276 / FR1064)</name>
    <dbReference type="NCBI Taxonomy" id="1085623"/>
    <lineage>
        <taxon>Bacteria</taxon>
        <taxon>Pseudomonadati</taxon>
        <taxon>Pseudomonadota</taxon>
        <taxon>Gammaproteobacteria</taxon>
        <taxon>Alteromonadales</taxon>
        <taxon>Alteromonadaceae</taxon>
        <taxon>Brumicola</taxon>
    </lineage>
</organism>
<dbReference type="PANTHER" id="PTHR43586:SF8">
    <property type="entry name" value="CYSTEINE DESULFURASE 1, CHLOROPLASTIC"/>
    <property type="match status" value="1"/>
</dbReference>
<feature type="domain" description="Aminotransferase class V" evidence="7">
    <location>
        <begin position="16"/>
        <end position="406"/>
    </location>
</feature>
<dbReference type="InterPro" id="IPR015424">
    <property type="entry name" value="PyrdxlP-dep_Trfase"/>
</dbReference>
<dbReference type="STRING" id="1085623.GNIT_1683"/>
<keyword evidence="10" id="KW-1185">Reference proteome</keyword>
<comment type="cofactor">
    <cofactor evidence="1">
        <name>pyridoxal 5'-phosphate</name>
        <dbReference type="ChEBI" id="CHEBI:597326"/>
    </cofactor>
</comment>
<dbReference type="HOGENOM" id="CLU_003433_2_5_6"/>
<dbReference type="Pfam" id="PF00266">
    <property type="entry name" value="Aminotran_5"/>
    <property type="match status" value="1"/>
</dbReference>
<name>G4QLD2_GLANF</name>
<dbReference type="EMBL" id="CP003060">
    <property type="protein sequence ID" value="AEP29799.1"/>
    <property type="molecule type" value="Genomic_DNA"/>
</dbReference>
<dbReference type="Gene3D" id="3.40.640.10">
    <property type="entry name" value="Type I PLP-dependent aspartate aminotransferase-like (Major domain)"/>
    <property type="match status" value="1"/>
</dbReference>
<proteinExistence type="inferred from homology"/>
<evidence type="ECO:0000313" key="10">
    <source>
        <dbReference type="Proteomes" id="UP000009282"/>
    </source>
</evidence>
<evidence type="ECO:0000259" key="8">
    <source>
        <dbReference type="Pfam" id="PF02657"/>
    </source>
</evidence>
<reference evidence="9 10" key="1">
    <citation type="journal article" date="2011" name="J. Bacteriol.">
        <title>Complete genome sequence of seawater bacterium Glaciecola nitratireducens FR1064T.</title>
        <authorList>
            <person name="Bian F."/>
            <person name="Qin Q.L."/>
            <person name="Xie B.B."/>
            <person name="Shu Y.L."/>
            <person name="Zhang X.Y."/>
            <person name="Yu Y."/>
            <person name="Chen B."/>
            <person name="Chen X.L."/>
            <person name="Zhou B.C."/>
            <person name="Zhang Y.Z."/>
        </authorList>
    </citation>
    <scope>NUCLEOTIDE SEQUENCE [LARGE SCALE GENOMIC DNA]</scope>
    <source>
        <strain evidence="10">JCM 12485 / KCTC 12276 / FR1064</strain>
    </source>
</reference>
<dbReference type="Proteomes" id="UP000009282">
    <property type="component" value="Chromosome"/>
</dbReference>
<dbReference type="InterPro" id="IPR010970">
    <property type="entry name" value="Cys_dSase_SufS"/>
</dbReference>
<keyword evidence="4" id="KW-0808">Transferase</keyword>
<keyword evidence="5" id="KW-0663">Pyridoxal phosphate</keyword>